<feature type="compositionally biased region" description="Basic and acidic residues" evidence="1">
    <location>
        <begin position="41"/>
        <end position="51"/>
    </location>
</feature>
<accession>A0A7J6H8S5</accession>
<sequence>MSSKLSIVQLGQNHLKTSTCFCKGSQSLSSSSSSNRRRRGKEVGRKAENRLKRMENKPTCLRILPIVDWWSVSNKEKKRDRTPSGACCTTWVPPNWTPGDITTLDMEDQDMDMIDTIPTWTPIMNYLLAGQLPSDINEERKLILKKSKKEEPIKEIVETLPNIEVKIPYLEEIKEEPPCANILKKLCPNELKLNGETQVLIQLTNQTNAYSLGIVKDIFVEANGLVTPNILT</sequence>
<evidence type="ECO:0000313" key="3">
    <source>
        <dbReference type="Proteomes" id="UP000583929"/>
    </source>
</evidence>
<feature type="region of interest" description="Disordered" evidence="1">
    <location>
        <begin position="23"/>
        <end position="51"/>
    </location>
</feature>
<keyword evidence="3" id="KW-1185">Reference proteome</keyword>
<dbReference type="Proteomes" id="UP000583929">
    <property type="component" value="Unassembled WGS sequence"/>
</dbReference>
<name>A0A7J6H8S5_CANSA</name>
<dbReference type="EMBL" id="JAATIQ010000057">
    <property type="protein sequence ID" value="KAF4391687.1"/>
    <property type="molecule type" value="Genomic_DNA"/>
</dbReference>
<reference evidence="2 3" key="1">
    <citation type="journal article" date="2020" name="bioRxiv">
        <title>Sequence and annotation of 42 cannabis genomes reveals extensive copy number variation in cannabinoid synthesis and pathogen resistance genes.</title>
        <authorList>
            <person name="Mckernan K.J."/>
            <person name="Helbert Y."/>
            <person name="Kane L.T."/>
            <person name="Ebling H."/>
            <person name="Zhang L."/>
            <person name="Liu B."/>
            <person name="Eaton Z."/>
            <person name="Mclaughlin S."/>
            <person name="Kingan S."/>
            <person name="Baybayan P."/>
            <person name="Concepcion G."/>
            <person name="Jordan M."/>
            <person name="Riva A."/>
            <person name="Barbazuk W."/>
            <person name="Harkins T."/>
        </authorList>
    </citation>
    <scope>NUCLEOTIDE SEQUENCE [LARGE SCALE GENOMIC DNA]</scope>
    <source>
        <strain evidence="3">cv. Jamaican Lion 4</strain>
        <tissue evidence="2">Leaf</tissue>
    </source>
</reference>
<proteinExistence type="predicted"/>
<feature type="compositionally biased region" description="Low complexity" evidence="1">
    <location>
        <begin position="25"/>
        <end position="34"/>
    </location>
</feature>
<gene>
    <name evidence="2" type="ORF">G4B88_005573</name>
</gene>
<organism evidence="2 3">
    <name type="scientific">Cannabis sativa</name>
    <name type="common">Hemp</name>
    <name type="synonym">Marijuana</name>
    <dbReference type="NCBI Taxonomy" id="3483"/>
    <lineage>
        <taxon>Eukaryota</taxon>
        <taxon>Viridiplantae</taxon>
        <taxon>Streptophyta</taxon>
        <taxon>Embryophyta</taxon>
        <taxon>Tracheophyta</taxon>
        <taxon>Spermatophyta</taxon>
        <taxon>Magnoliopsida</taxon>
        <taxon>eudicotyledons</taxon>
        <taxon>Gunneridae</taxon>
        <taxon>Pentapetalae</taxon>
        <taxon>rosids</taxon>
        <taxon>fabids</taxon>
        <taxon>Rosales</taxon>
        <taxon>Cannabaceae</taxon>
        <taxon>Cannabis</taxon>
    </lineage>
</organism>
<comment type="caution">
    <text evidence="2">The sequence shown here is derived from an EMBL/GenBank/DDBJ whole genome shotgun (WGS) entry which is preliminary data.</text>
</comment>
<evidence type="ECO:0000313" key="2">
    <source>
        <dbReference type="EMBL" id="KAF4391687.1"/>
    </source>
</evidence>
<dbReference type="AlphaFoldDB" id="A0A7J6H8S5"/>
<evidence type="ECO:0000256" key="1">
    <source>
        <dbReference type="SAM" id="MobiDB-lite"/>
    </source>
</evidence>
<protein>
    <submittedName>
        <fullName evidence="2">Uncharacterized protein</fullName>
    </submittedName>
</protein>